<name>A0A1H5NHV4_9MICC</name>
<accession>A0A1H5NHV4</accession>
<feature type="transmembrane region" description="Helical" evidence="2">
    <location>
        <begin position="364"/>
        <end position="382"/>
    </location>
</feature>
<feature type="transmembrane region" description="Helical" evidence="2">
    <location>
        <begin position="275"/>
        <end position="294"/>
    </location>
</feature>
<feature type="transmembrane region" description="Helical" evidence="2">
    <location>
        <begin position="977"/>
        <end position="997"/>
    </location>
</feature>
<feature type="transmembrane region" description="Helical" evidence="2">
    <location>
        <begin position="686"/>
        <end position="703"/>
    </location>
</feature>
<proteinExistence type="predicted"/>
<feature type="transmembrane region" description="Helical" evidence="2">
    <location>
        <begin position="1161"/>
        <end position="1179"/>
    </location>
</feature>
<dbReference type="RefSeq" id="WP_074712853.1">
    <property type="nucleotide sequence ID" value="NZ_FNTV01000001.1"/>
</dbReference>
<feature type="transmembrane region" description="Helical" evidence="2">
    <location>
        <begin position="940"/>
        <end position="957"/>
    </location>
</feature>
<feature type="transmembrane region" description="Helical" evidence="2">
    <location>
        <begin position="632"/>
        <end position="651"/>
    </location>
</feature>
<feature type="transmembrane region" description="Helical" evidence="2">
    <location>
        <begin position="591"/>
        <end position="612"/>
    </location>
</feature>
<feature type="transmembrane region" description="Helical" evidence="2">
    <location>
        <begin position="1127"/>
        <end position="1149"/>
    </location>
</feature>
<feature type="transmembrane region" description="Helical" evidence="2">
    <location>
        <begin position="1311"/>
        <end position="1327"/>
    </location>
</feature>
<feature type="transmembrane region" description="Helical" evidence="2">
    <location>
        <begin position="884"/>
        <end position="900"/>
    </location>
</feature>
<sequence length="1375" mass="144759">MSQQEQPGLPVQQQINVGLAEAYRQGYLEGHLAGWKDALAAQAQVTAVPLAVKQPPNVMPTSPAFGHGTPVQPAPPGPQQTPIAPTPAVQQQHLLPEPRPMPVGQTFNPVYPVQMATQPAKPLSPEAAAARKAKRENQNINITLYVASLLMVAAAALFVGSNVPVPVRLFGVWAGTALFYVAGLVLHSRIARLKPAAVAFTGTALAIIPFAGLATYNLGFPEAPFVWLLTSLIGTVAYVVAAVQLNSRLVVYLSLAFLLSTAWSSVAVLGAALAWYFTALIVFSALLSLAGYLLKRRAANGSGGLGLYAKPLSDLGPWFTPVGLAGSLAFGLSLNAADHALVLVAGAIFYAVMTFISMPSLKRFNYVGLRVSLTLAAPFIGWMMQPELAWAAGAFTVVIAIQILLISYAHERIGAYLRSAEWARWDVWGSIPALTAGSLLWSLGWYWVREGNGGEVPLAAVGVGVALVVSMEAVPAFLPRGEWFPLPALGAVLLFSPFLTAGGWTAILAVSLCYSTLRYLRAASGVLKQAMLVVARILATALVASVLATFVPEYPGKAHLIIAVTAVVSALQLAADTLLTRVDAANPITKYSAAAWTLTGTFLVAVLSVLYFNEKLSETPDPAVMEMLRVEFLVTAVVMAIAVALHSLSALPRQGGWVGAEVLAPSYFIVVALFTGPVFAASGASVAWAATMGYLIIAGLRLLRSDQTGHRWLYWWGARGVWMLLVVALFQLWVEKDPQAEIGDTELSLGLVLLLAMVVHLAILTGAVRSGHNIPGLPVDVYVTLSAVAVTGVLSVIWQPTGLWTTLVVFAVVTAAVGVLAVAATTHRDPAASAVWAAPAAMIALALCSIAHRPQLAIVLAFILAVSAVLAAKSSGPLVRGAHFLLTRVSVTVLVGVLVREMTADLAIVSLALTCALLAQVVLQYIAGQQGRFNAAVGEANFLWASLWLLLTAQTLVPVTYHLASGGFGSPGGALRWVVAVELLVLAVTSLVAQALLKQRGASFMALVAVMGGAAVMAPVLWPGATALILLALTVAVIAWRCLYTPKTTEMRWYWIVATGCFLVTACVVDSEAATGIFAGMWLVAGLALIVGAHLMKLPWLTLPGSLMVLLAAVLFRAQVLDLSASPGYSALAGFAVLLGTLYVVRLLSLDLADDRQIQRGSLVGTALAGGVFFALWSMFDNDVILLGACAFTLVAVLTCVEAPAALRRLAVDASVVGCAGVWFVACSKYVDLGLFWAVLWCAFALGGLAVIRYLGQQQEAGKGLLLGAATVASFAAVLTIYSGDTLQQLISLLVFVALLAVGLSLDERVFTIWGAIGVATAVLWYLRGFTYIMLALLALGLIGFAIWRLNRKKPADGAPVPTQVLSDAPDLPHG</sequence>
<evidence type="ECO:0000313" key="3">
    <source>
        <dbReference type="EMBL" id="SEF01229.1"/>
    </source>
</evidence>
<feature type="transmembrane region" description="Helical" evidence="2">
    <location>
        <begin position="488"/>
        <end position="512"/>
    </location>
</feature>
<feature type="transmembrane region" description="Helical" evidence="2">
    <location>
        <begin position="856"/>
        <end position="872"/>
    </location>
</feature>
<feature type="transmembrane region" description="Helical" evidence="2">
    <location>
        <begin position="1264"/>
        <end position="1283"/>
    </location>
</feature>
<feature type="transmembrane region" description="Helical" evidence="2">
    <location>
        <begin position="558"/>
        <end position="579"/>
    </location>
</feature>
<feature type="transmembrane region" description="Helical" evidence="2">
    <location>
        <begin position="142"/>
        <end position="161"/>
    </location>
</feature>
<keyword evidence="2" id="KW-1133">Transmembrane helix</keyword>
<keyword evidence="2" id="KW-0472">Membrane</keyword>
<feature type="region of interest" description="Disordered" evidence="1">
    <location>
        <begin position="58"/>
        <end position="81"/>
    </location>
</feature>
<feature type="transmembrane region" description="Helical" evidence="2">
    <location>
        <begin position="1004"/>
        <end position="1022"/>
    </location>
</feature>
<feature type="transmembrane region" description="Helical" evidence="2">
    <location>
        <begin position="1185"/>
        <end position="1203"/>
    </location>
</feature>
<feature type="transmembrane region" description="Helical" evidence="2">
    <location>
        <begin position="1289"/>
        <end position="1306"/>
    </location>
</feature>
<gene>
    <name evidence="3" type="ORF">SAMN04489740_3728</name>
</gene>
<feature type="transmembrane region" description="Helical" evidence="2">
    <location>
        <begin position="533"/>
        <end position="552"/>
    </location>
</feature>
<feature type="transmembrane region" description="Helical" evidence="2">
    <location>
        <begin position="906"/>
        <end position="928"/>
    </location>
</feature>
<feature type="transmembrane region" description="Helical" evidence="2">
    <location>
        <begin position="1333"/>
        <end position="1350"/>
    </location>
</feature>
<feature type="transmembrane region" description="Helical" evidence="2">
    <location>
        <begin position="167"/>
        <end position="186"/>
    </location>
</feature>
<feature type="transmembrane region" description="Helical" evidence="2">
    <location>
        <begin position="1053"/>
        <end position="1071"/>
    </location>
</feature>
<dbReference type="EMBL" id="FNTV01000001">
    <property type="protein sequence ID" value="SEF01229.1"/>
    <property type="molecule type" value="Genomic_DNA"/>
</dbReference>
<evidence type="ECO:0000313" key="4">
    <source>
        <dbReference type="Proteomes" id="UP000182725"/>
    </source>
</evidence>
<protein>
    <submittedName>
        <fullName evidence="3">Uncharacterized protein</fullName>
    </submittedName>
</protein>
<organism evidence="3 4">
    <name type="scientific">Arthrobacter alpinus</name>
    <dbReference type="NCBI Taxonomy" id="656366"/>
    <lineage>
        <taxon>Bacteria</taxon>
        <taxon>Bacillati</taxon>
        <taxon>Actinomycetota</taxon>
        <taxon>Actinomycetes</taxon>
        <taxon>Micrococcales</taxon>
        <taxon>Micrococcaceae</taxon>
        <taxon>Arthrobacter</taxon>
    </lineage>
</organism>
<reference evidence="3 4" key="1">
    <citation type="submission" date="2016-10" db="EMBL/GenBank/DDBJ databases">
        <authorList>
            <person name="de Groot N.N."/>
        </authorList>
    </citation>
    <scope>NUCLEOTIDE SEQUENCE [LARGE SCALE GENOMIC DNA]</scope>
    <source>
        <strain evidence="3 4">DSM 22274</strain>
    </source>
</reference>
<feature type="transmembrane region" description="Helical" evidence="2">
    <location>
        <begin position="712"/>
        <end position="734"/>
    </location>
</feature>
<feature type="transmembrane region" description="Helical" evidence="2">
    <location>
        <begin position="831"/>
        <end position="850"/>
    </location>
</feature>
<feature type="transmembrane region" description="Helical" evidence="2">
    <location>
        <begin position="779"/>
        <end position="798"/>
    </location>
</feature>
<keyword evidence="2" id="KW-0812">Transmembrane</keyword>
<feature type="transmembrane region" description="Helical" evidence="2">
    <location>
        <begin position="1028"/>
        <end position="1044"/>
    </location>
</feature>
<feature type="transmembrane region" description="Helical" evidence="2">
    <location>
        <begin position="1077"/>
        <end position="1096"/>
    </location>
</feature>
<feature type="transmembrane region" description="Helical" evidence="2">
    <location>
        <begin position="658"/>
        <end position="680"/>
    </location>
</feature>
<feature type="transmembrane region" description="Helical" evidence="2">
    <location>
        <begin position="746"/>
        <end position="767"/>
    </location>
</feature>
<feature type="transmembrane region" description="Helical" evidence="2">
    <location>
        <begin position="804"/>
        <end position="824"/>
    </location>
</feature>
<feature type="transmembrane region" description="Helical" evidence="2">
    <location>
        <begin position="1103"/>
        <end position="1121"/>
    </location>
</feature>
<feature type="transmembrane region" description="Helical" evidence="2">
    <location>
        <begin position="225"/>
        <end position="243"/>
    </location>
</feature>
<feature type="transmembrane region" description="Helical" evidence="2">
    <location>
        <begin position="315"/>
        <end position="334"/>
    </location>
</feature>
<feature type="transmembrane region" description="Helical" evidence="2">
    <location>
        <begin position="198"/>
        <end position="219"/>
    </location>
</feature>
<feature type="transmembrane region" description="Helical" evidence="2">
    <location>
        <begin position="340"/>
        <end position="357"/>
    </location>
</feature>
<feature type="transmembrane region" description="Helical" evidence="2">
    <location>
        <begin position="1234"/>
        <end position="1252"/>
    </location>
</feature>
<evidence type="ECO:0000256" key="1">
    <source>
        <dbReference type="SAM" id="MobiDB-lite"/>
    </source>
</evidence>
<dbReference type="Proteomes" id="UP000182725">
    <property type="component" value="Unassembled WGS sequence"/>
</dbReference>
<feature type="transmembrane region" description="Helical" evidence="2">
    <location>
        <begin position="250"/>
        <end position="269"/>
    </location>
</feature>
<evidence type="ECO:0000256" key="2">
    <source>
        <dbReference type="SAM" id="Phobius"/>
    </source>
</evidence>
<feature type="transmembrane region" description="Helical" evidence="2">
    <location>
        <begin position="388"/>
        <end position="406"/>
    </location>
</feature>